<keyword evidence="7" id="KW-0812">Transmembrane</keyword>
<dbReference type="SUPFAM" id="SSF56112">
    <property type="entry name" value="Protein kinase-like (PK-like)"/>
    <property type="match status" value="1"/>
</dbReference>
<keyword evidence="1" id="KW-0808">Transferase</keyword>
<dbReference type="InterPro" id="IPR000719">
    <property type="entry name" value="Prot_kinase_dom"/>
</dbReference>
<comment type="caution">
    <text evidence="9">The sequence shown here is derived from an EMBL/GenBank/DDBJ whole genome shotgun (WGS) entry which is preliminary data.</text>
</comment>
<keyword evidence="3" id="KW-0418">Kinase</keyword>
<dbReference type="Gene3D" id="1.10.510.10">
    <property type="entry name" value="Transferase(Phosphotransferase) domain 1"/>
    <property type="match status" value="1"/>
</dbReference>
<evidence type="ECO:0000256" key="7">
    <source>
        <dbReference type="SAM" id="Phobius"/>
    </source>
</evidence>
<dbReference type="RefSeq" id="WP_344533199.1">
    <property type="nucleotide sequence ID" value="NZ_BAAAPE010000016.1"/>
</dbReference>
<keyword evidence="2 5" id="KW-0547">Nucleotide-binding</keyword>
<feature type="transmembrane region" description="Helical" evidence="7">
    <location>
        <begin position="394"/>
        <end position="414"/>
    </location>
</feature>
<feature type="domain" description="Protein kinase" evidence="8">
    <location>
        <begin position="10"/>
        <end position="285"/>
    </location>
</feature>
<keyword evidence="7" id="KW-1133">Transmembrane helix</keyword>
<dbReference type="InterPro" id="IPR011009">
    <property type="entry name" value="Kinase-like_dom_sf"/>
</dbReference>
<dbReference type="PANTHER" id="PTHR43289">
    <property type="entry name" value="MITOGEN-ACTIVATED PROTEIN KINASE KINASE KINASE 20-RELATED"/>
    <property type="match status" value="1"/>
</dbReference>
<dbReference type="CDD" id="cd14014">
    <property type="entry name" value="STKc_PknB_like"/>
    <property type="match status" value="1"/>
</dbReference>
<dbReference type="SMART" id="SM00220">
    <property type="entry name" value="S_TKc"/>
    <property type="match status" value="1"/>
</dbReference>
<protein>
    <recommendedName>
        <fullName evidence="8">Protein kinase domain-containing protein</fullName>
    </recommendedName>
</protein>
<proteinExistence type="predicted"/>
<dbReference type="Proteomes" id="UP001500016">
    <property type="component" value="Unassembled WGS sequence"/>
</dbReference>
<feature type="region of interest" description="Disordered" evidence="6">
    <location>
        <begin position="260"/>
        <end position="283"/>
    </location>
</feature>
<dbReference type="InterPro" id="IPR008271">
    <property type="entry name" value="Ser/Thr_kinase_AS"/>
</dbReference>
<evidence type="ECO:0000256" key="3">
    <source>
        <dbReference type="ARBA" id="ARBA00022777"/>
    </source>
</evidence>
<dbReference type="PROSITE" id="PS00108">
    <property type="entry name" value="PROTEIN_KINASE_ST"/>
    <property type="match status" value="1"/>
</dbReference>
<organism evidence="9 10">
    <name type="scientific">Streptomyces albiaxialis</name>
    <dbReference type="NCBI Taxonomy" id="329523"/>
    <lineage>
        <taxon>Bacteria</taxon>
        <taxon>Bacillati</taxon>
        <taxon>Actinomycetota</taxon>
        <taxon>Actinomycetes</taxon>
        <taxon>Kitasatosporales</taxon>
        <taxon>Streptomycetaceae</taxon>
        <taxon>Streptomyces</taxon>
    </lineage>
</organism>
<evidence type="ECO:0000256" key="2">
    <source>
        <dbReference type="ARBA" id="ARBA00022741"/>
    </source>
</evidence>
<dbReference type="PANTHER" id="PTHR43289:SF34">
    <property type="entry name" value="SERINE_THREONINE-PROTEIN KINASE YBDM-RELATED"/>
    <property type="match status" value="1"/>
</dbReference>
<evidence type="ECO:0000313" key="9">
    <source>
        <dbReference type="EMBL" id="GAA2095400.1"/>
    </source>
</evidence>
<keyword evidence="10" id="KW-1185">Reference proteome</keyword>
<evidence type="ECO:0000259" key="8">
    <source>
        <dbReference type="PROSITE" id="PS50011"/>
    </source>
</evidence>
<keyword evidence="7" id="KW-0472">Membrane</keyword>
<feature type="compositionally biased region" description="Basic and acidic residues" evidence="6">
    <location>
        <begin position="377"/>
        <end position="387"/>
    </location>
</feature>
<evidence type="ECO:0000313" key="10">
    <source>
        <dbReference type="Proteomes" id="UP001500016"/>
    </source>
</evidence>
<feature type="compositionally biased region" description="Acidic residues" evidence="6">
    <location>
        <begin position="361"/>
        <end position="376"/>
    </location>
</feature>
<reference evidence="10" key="1">
    <citation type="journal article" date="2019" name="Int. J. Syst. Evol. Microbiol.">
        <title>The Global Catalogue of Microorganisms (GCM) 10K type strain sequencing project: providing services to taxonomists for standard genome sequencing and annotation.</title>
        <authorList>
            <consortium name="The Broad Institute Genomics Platform"/>
            <consortium name="The Broad Institute Genome Sequencing Center for Infectious Disease"/>
            <person name="Wu L."/>
            <person name="Ma J."/>
        </authorList>
    </citation>
    <scope>NUCLEOTIDE SEQUENCE [LARGE SCALE GENOMIC DNA]</scope>
    <source>
        <strain evidence="10">JCM 15478</strain>
    </source>
</reference>
<dbReference type="Pfam" id="PF00069">
    <property type="entry name" value="Pkinase"/>
    <property type="match status" value="1"/>
</dbReference>
<accession>A0ABP5IC40</accession>
<gene>
    <name evidence="9" type="ORF">GCM10009801_64150</name>
</gene>
<evidence type="ECO:0000256" key="5">
    <source>
        <dbReference type="PROSITE-ProRule" id="PRU10141"/>
    </source>
</evidence>
<dbReference type="InterPro" id="IPR017441">
    <property type="entry name" value="Protein_kinase_ATP_BS"/>
</dbReference>
<sequence>MGDPRQIGEYRLLGRLGEGGMGSVYLAQSSRGRTVAVKLVRSDLAQHPAFRRRFEREVRAARQVGGEWTAPVLDAETETAQPWLATGYIPGISLEDAVEEQPDPLPERTVRILANRLALALGSVHEAGLVHRDVKPSNVLVTIDGPRLIDFGIARAMEPLGDIQLTRTGALVGSPAFMSPEQARGQRLTAASDIFSLGSALVFAATGRVPFGEECLAAHAVLFRVAEDEPDLTEVPDGLRELLAACLAKDPRARPGLAEILTRTADPTDEPGPGGRGDGAAEPWLPAGLVAQLGQHAARLLDAEVPGAREAADRAAYAFGMPLAAPEPEEPPKAPELPPEWLEEPARPETGAAPEASPAEDGPEGDSEVGPEDAPSDSDRSRPTEQRRPRRGRVLLGAVLALALLAGGGALLAVRGVDLRGEDGGTGSGASPSAVGKARAERKSGDGPRPASAGEVPKEYLGTWQSAVRRPDGDGVVTQHVEIEQGRKGDTVAKTVSVYKDNLCYSEASLVSHDGALRLKGEISQSRGSQKPCPQHTRQKLDHRNGALAWSAPGEREALWLDRVRGKRKKLVPEAMIGQWKMTREAAKEGEDIRVDFYQGPVGDALMNFEFTGRGAKEACEWVKTLGAVEDGAFLYGGLTGPIAACGDGSDLAVPMVGMTMQVPMRVTMNGDDEVRFNNPVDPGRSVILERAD</sequence>
<feature type="region of interest" description="Disordered" evidence="6">
    <location>
        <begin position="423"/>
        <end position="456"/>
    </location>
</feature>
<evidence type="ECO:0000256" key="4">
    <source>
        <dbReference type="ARBA" id="ARBA00022840"/>
    </source>
</evidence>
<dbReference type="EMBL" id="BAAAPE010000016">
    <property type="protein sequence ID" value="GAA2095400.1"/>
    <property type="molecule type" value="Genomic_DNA"/>
</dbReference>
<dbReference type="Gene3D" id="3.30.200.20">
    <property type="entry name" value="Phosphorylase Kinase, domain 1"/>
    <property type="match status" value="1"/>
</dbReference>
<dbReference type="PROSITE" id="PS50011">
    <property type="entry name" value="PROTEIN_KINASE_DOM"/>
    <property type="match status" value="1"/>
</dbReference>
<keyword evidence="4 5" id="KW-0067">ATP-binding</keyword>
<evidence type="ECO:0000256" key="1">
    <source>
        <dbReference type="ARBA" id="ARBA00022679"/>
    </source>
</evidence>
<name>A0ABP5IC40_9ACTN</name>
<evidence type="ECO:0000256" key="6">
    <source>
        <dbReference type="SAM" id="MobiDB-lite"/>
    </source>
</evidence>
<dbReference type="PROSITE" id="PS00107">
    <property type="entry name" value="PROTEIN_KINASE_ATP"/>
    <property type="match status" value="1"/>
</dbReference>
<feature type="binding site" evidence="5">
    <location>
        <position position="38"/>
    </location>
    <ligand>
        <name>ATP</name>
        <dbReference type="ChEBI" id="CHEBI:30616"/>
    </ligand>
</feature>
<feature type="region of interest" description="Disordered" evidence="6">
    <location>
        <begin position="323"/>
        <end position="390"/>
    </location>
</feature>